<dbReference type="CDD" id="cd16917">
    <property type="entry name" value="HATPase_UhpB-NarQ-NarX-like"/>
    <property type="match status" value="1"/>
</dbReference>
<gene>
    <name evidence="6" type="ORF">GCM10009802_23260</name>
</gene>
<evidence type="ECO:0000313" key="6">
    <source>
        <dbReference type="EMBL" id="GAA2120530.1"/>
    </source>
</evidence>
<evidence type="ECO:0000256" key="3">
    <source>
        <dbReference type="ARBA" id="ARBA00023012"/>
    </source>
</evidence>
<dbReference type="InterPro" id="IPR036890">
    <property type="entry name" value="HATPase_C_sf"/>
</dbReference>
<keyword evidence="1" id="KW-0808">Transferase</keyword>
<evidence type="ECO:0000256" key="4">
    <source>
        <dbReference type="SAM" id="Phobius"/>
    </source>
</evidence>
<feature type="transmembrane region" description="Helical" evidence="4">
    <location>
        <begin position="69"/>
        <end position="88"/>
    </location>
</feature>
<evidence type="ECO:0000256" key="2">
    <source>
        <dbReference type="ARBA" id="ARBA00022777"/>
    </source>
</evidence>
<organism evidence="6 7">
    <name type="scientific">Streptomyces synnematoformans</name>
    <dbReference type="NCBI Taxonomy" id="415721"/>
    <lineage>
        <taxon>Bacteria</taxon>
        <taxon>Bacillati</taxon>
        <taxon>Actinomycetota</taxon>
        <taxon>Actinomycetes</taxon>
        <taxon>Kitasatosporales</taxon>
        <taxon>Streptomycetaceae</taxon>
        <taxon>Streptomyces</taxon>
    </lineage>
</organism>
<dbReference type="InterPro" id="IPR050482">
    <property type="entry name" value="Sensor_HK_TwoCompSys"/>
</dbReference>
<reference evidence="6 7" key="1">
    <citation type="journal article" date="2019" name="Int. J. Syst. Evol. Microbiol.">
        <title>The Global Catalogue of Microorganisms (GCM) 10K type strain sequencing project: providing services to taxonomists for standard genome sequencing and annotation.</title>
        <authorList>
            <consortium name="The Broad Institute Genomics Platform"/>
            <consortium name="The Broad Institute Genome Sequencing Center for Infectious Disease"/>
            <person name="Wu L."/>
            <person name="Ma J."/>
        </authorList>
    </citation>
    <scope>NUCLEOTIDE SEQUENCE [LARGE SCALE GENOMIC DNA]</scope>
    <source>
        <strain evidence="6 7">JCM 15481</strain>
    </source>
</reference>
<protein>
    <recommendedName>
        <fullName evidence="5">Histidine kinase/HSP90-like ATPase domain-containing protein</fullName>
    </recommendedName>
</protein>
<proteinExistence type="predicted"/>
<evidence type="ECO:0000313" key="7">
    <source>
        <dbReference type="Proteomes" id="UP001500443"/>
    </source>
</evidence>
<evidence type="ECO:0000256" key="1">
    <source>
        <dbReference type="ARBA" id="ARBA00022679"/>
    </source>
</evidence>
<feature type="domain" description="Histidine kinase/HSP90-like ATPase" evidence="5">
    <location>
        <begin position="299"/>
        <end position="368"/>
    </location>
</feature>
<feature type="transmembrane region" description="Helical" evidence="4">
    <location>
        <begin position="100"/>
        <end position="122"/>
    </location>
</feature>
<name>A0ABN2Y308_9ACTN</name>
<dbReference type="SUPFAM" id="SSF55874">
    <property type="entry name" value="ATPase domain of HSP90 chaperone/DNA topoisomerase II/histidine kinase"/>
    <property type="match status" value="1"/>
</dbReference>
<keyword evidence="4" id="KW-0472">Membrane</keyword>
<keyword evidence="4" id="KW-0812">Transmembrane</keyword>
<dbReference type="Gene3D" id="3.30.565.10">
    <property type="entry name" value="Histidine kinase-like ATPase, C-terminal domain"/>
    <property type="match status" value="1"/>
</dbReference>
<dbReference type="PANTHER" id="PTHR24421:SF61">
    <property type="entry name" value="OXYGEN SENSOR HISTIDINE KINASE NREB"/>
    <property type="match status" value="1"/>
</dbReference>
<keyword evidence="7" id="KW-1185">Reference proteome</keyword>
<dbReference type="InterPro" id="IPR003594">
    <property type="entry name" value="HATPase_dom"/>
</dbReference>
<dbReference type="Proteomes" id="UP001500443">
    <property type="component" value="Unassembled WGS sequence"/>
</dbReference>
<dbReference type="Pfam" id="PF13581">
    <property type="entry name" value="HATPase_c_2"/>
    <property type="match status" value="1"/>
</dbReference>
<dbReference type="PANTHER" id="PTHR24421">
    <property type="entry name" value="NITRATE/NITRITE SENSOR PROTEIN NARX-RELATED"/>
    <property type="match status" value="1"/>
</dbReference>
<evidence type="ECO:0000259" key="5">
    <source>
        <dbReference type="Pfam" id="PF13581"/>
    </source>
</evidence>
<accession>A0ABN2Y308</accession>
<feature type="transmembrane region" description="Helical" evidence="4">
    <location>
        <begin position="41"/>
        <end position="63"/>
    </location>
</feature>
<dbReference type="EMBL" id="BAAAPF010000053">
    <property type="protein sequence ID" value="GAA2120530.1"/>
    <property type="molecule type" value="Genomic_DNA"/>
</dbReference>
<comment type="caution">
    <text evidence="6">The sequence shown here is derived from an EMBL/GenBank/DDBJ whole genome shotgun (WGS) entry which is preliminary data.</text>
</comment>
<keyword evidence="4" id="KW-1133">Transmembrane helix</keyword>
<sequence>MGAQADFVGVSGVQGWARALWGMRGAQDRARLGSGIQRAQAFMVLATLLYRASHLVVGVLAVVPERLGDPTACLGTVAALAVSALVYGTALRDGWFDRRYVWADVLVTGCLLPLAAAASGGAREPGAFAWAMLLSTSASAVAAVALPGLWPVVVVAVLVATNLPGYLLARADAAVVTGHVNSLVWSALIAWVFWRYLCRQGCQLDEATERAVTAEAHKARYAERLEHHRALHDTVLATLTALAGGGIDGNDPRVRARCAQDAAFLRRLVEQTSGSEPRREIGAALEDAIRSAESLGMRVTARFHDLPAVPPKAAGAVGDAVREALNNVHRHAGTGHAYVTAAGQPDGGDGVTVTVVDRGSGFDPERHVPGLGLRSSVHGRMAEAGGAALVEGAPDEGVRVELRWPR</sequence>
<keyword evidence="2" id="KW-0418">Kinase</keyword>
<feature type="transmembrane region" description="Helical" evidence="4">
    <location>
        <begin position="173"/>
        <end position="194"/>
    </location>
</feature>
<feature type="transmembrane region" description="Helical" evidence="4">
    <location>
        <begin position="128"/>
        <end position="161"/>
    </location>
</feature>
<keyword evidence="3" id="KW-0902">Two-component regulatory system</keyword>